<dbReference type="SUPFAM" id="SSF48452">
    <property type="entry name" value="TPR-like"/>
    <property type="match status" value="2"/>
</dbReference>
<dbReference type="SMART" id="SM00028">
    <property type="entry name" value="TPR"/>
    <property type="match status" value="5"/>
</dbReference>
<reference evidence="2 3" key="1">
    <citation type="submission" date="2018-08" db="EMBL/GenBank/DDBJ databases">
        <title>Meiothermus cateniformans JCM 15151 genome sequencing project.</title>
        <authorList>
            <person name="Da Costa M.S."/>
            <person name="Albuquerque L."/>
            <person name="Raposo P."/>
            <person name="Froufe H.J.C."/>
            <person name="Barroso C.S."/>
            <person name="Egas C."/>
        </authorList>
    </citation>
    <scope>NUCLEOTIDE SEQUENCE [LARGE SCALE GENOMIC DNA]</scope>
    <source>
        <strain evidence="2 3">JCM 15151</strain>
    </source>
</reference>
<evidence type="ECO:0000256" key="1">
    <source>
        <dbReference type="PROSITE-ProRule" id="PRU00339"/>
    </source>
</evidence>
<dbReference type="InterPro" id="IPR019734">
    <property type="entry name" value="TPR_rpt"/>
</dbReference>
<dbReference type="Gene3D" id="1.25.40.10">
    <property type="entry name" value="Tetratricopeptide repeat domain"/>
    <property type="match status" value="2"/>
</dbReference>
<dbReference type="SUPFAM" id="SSF52540">
    <property type="entry name" value="P-loop containing nucleoside triphosphate hydrolases"/>
    <property type="match status" value="1"/>
</dbReference>
<accession>A0A399E5C5</accession>
<keyword evidence="1" id="KW-0802">TPR repeat</keyword>
<evidence type="ECO:0000313" key="2">
    <source>
        <dbReference type="EMBL" id="RIH79128.1"/>
    </source>
</evidence>
<feature type="repeat" description="TPR" evidence="1">
    <location>
        <begin position="665"/>
        <end position="698"/>
    </location>
</feature>
<dbReference type="InterPro" id="IPR011990">
    <property type="entry name" value="TPR-like_helical_dom_sf"/>
</dbReference>
<dbReference type="PANTHER" id="PTHR10098:SF108">
    <property type="entry name" value="TETRATRICOPEPTIDE REPEAT PROTEIN 28"/>
    <property type="match status" value="1"/>
</dbReference>
<dbReference type="PANTHER" id="PTHR10098">
    <property type="entry name" value="RAPSYN-RELATED"/>
    <property type="match status" value="1"/>
</dbReference>
<comment type="caution">
    <text evidence="2">The sequence shown here is derived from an EMBL/GenBank/DDBJ whole genome shotgun (WGS) entry which is preliminary data.</text>
</comment>
<dbReference type="Proteomes" id="UP000266089">
    <property type="component" value="Unassembled WGS sequence"/>
</dbReference>
<dbReference type="InterPro" id="IPR027417">
    <property type="entry name" value="P-loop_NTPase"/>
</dbReference>
<dbReference type="OrthoDB" id="25420at2"/>
<name>A0A399E5C5_9DEIN</name>
<organism evidence="2 3">
    <name type="scientific">Meiothermus taiwanensis</name>
    <dbReference type="NCBI Taxonomy" id="172827"/>
    <lineage>
        <taxon>Bacteria</taxon>
        <taxon>Thermotogati</taxon>
        <taxon>Deinococcota</taxon>
        <taxon>Deinococci</taxon>
        <taxon>Thermales</taxon>
        <taxon>Thermaceae</taxon>
        <taxon>Meiothermus</taxon>
    </lineage>
</organism>
<dbReference type="Pfam" id="PF13432">
    <property type="entry name" value="TPR_16"/>
    <property type="match status" value="3"/>
</dbReference>
<proteinExistence type="predicted"/>
<gene>
    <name evidence="2" type="ORF">Mcate_00479</name>
</gene>
<dbReference type="EMBL" id="QWKX01000008">
    <property type="protein sequence ID" value="RIH79128.1"/>
    <property type="molecule type" value="Genomic_DNA"/>
</dbReference>
<dbReference type="PROSITE" id="PS50005">
    <property type="entry name" value="TPR"/>
    <property type="match status" value="1"/>
</dbReference>
<sequence length="792" mass="87406">MLHTLGGLRLAGSNFGREKPLLLLAYLALEGPKPRRFLAELFWPEAADPLNSLAVALAKLRKLGVAYSDESRAWVDLECDALALQDALRAGRWEEGIALYKGPFAEGLRSGEVGSELEEWVYEVRERLAREVRQACLVLAEKAATQANFAEAAGYAEQAYRVAGAPPLEPEELPRVYRLLLAGEHPLAETLEREARELGITLGGSSQAARGRLRQELVGRERELAALLALEEGAWAWVRGGAGLGKTTLLHELAARTGWLYLPARSGLPYATLEPLLENLQGGEEALLRRAVQLRENLLLDDWEQMDSESQRILTRLRGLRPPIRVVMAGQDAPSFAIDKLVELEPLTAEELAGFPGALEATGGIPALVGAWLRGEPIQTALEARLLGLSEQARQVYMSLALLETPDLFLVRQALNLSASEMAQAVDTLLSAGLIDLSGAVFGREAAQRYIAERPTLEARLSLGLARLLKPQQALPLYRRAKALLEDADLPRLQQAYITWAQELIRRGFPRRAAEELKEAPNHPEITLLRARAFERAGLYKEALEVMRFMPDTPEHLALKATLYHRLGRADEAQACAEQALSGGIEARAEAQNTLGLIFHARGDFQKAASAFRRAAALWLALGDESRRLGALNNLAVARSRMGEDVEQVYREVLEIAKDNPRVQAQILINLGKEFERQKRFVEALESYQQAERVAQESGNLRQAALAQNNIGVVFHITKEVDSARIYYHRAIQAAREAGEVNVLAMALGNLAELDGDVEVWKEAIAVSENAGNYDLAQQHKDLLRAFMERSG</sequence>
<evidence type="ECO:0000313" key="3">
    <source>
        <dbReference type="Proteomes" id="UP000266089"/>
    </source>
</evidence>
<dbReference type="RefSeq" id="WP_119361437.1">
    <property type="nucleotide sequence ID" value="NZ_JBHSXZ010000042.1"/>
</dbReference>
<dbReference type="AlphaFoldDB" id="A0A399E5C5"/>
<protein>
    <submittedName>
        <fullName evidence="2">Tetratricopeptide repeat protein</fullName>
    </submittedName>
</protein>